<accession>A0AAD7SZ06</accession>
<dbReference type="PANTHER" id="PTHR24127:SF1">
    <property type="entry name" value="ANKYRIN REPEAT AND EF-HAND DOMAIN-CONTAINING PROTEIN 1"/>
    <property type="match status" value="1"/>
</dbReference>
<feature type="repeat" description="ANK" evidence="1">
    <location>
        <begin position="561"/>
        <end position="592"/>
    </location>
</feature>
<name>A0AAD7SZ06_9TELE</name>
<dbReference type="AlphaFoldDB" id="A0AAD7SZ06"/>
<dbReference type="InterPro" id="IPR036770">
    <property type="entry name" value="Ankyrin_rpt-contain_sf"/>
</dbReference>
<dbReference type="InterPro" id="IPR052801">
    <property type="entry name" value="Ankyrin-EF-hand"/>
</dbReference>
<keyword evidence="1" id="KW-0040">ANK repeat</keyword>
<dbReference type="PANTHER" id="PTHR24127">
    <property type="entry name" value="ANKYRIN REPEAT AND EF-HAND DOMAIN-CONTAINING PROTEIN 1"/>
    <property type="match status" value="1"/>
</dbReference>
<evidence type="ECO:0000256" key="1">
    <source>
        <dbReference type="PROSITE-ProRule" id="PRU00023"/>
    </source>
</evidence>
<protein>
    <submittedName>
        <fullName evidence="3">Uncharacterized protein</fullName>
    </submittedName>
</protein>
<dbReference type="Pfam" id="PF12796">
    <property type="entry name" value="Ank_2"/>
    <property type="match status" value="3"/>
</dbReference>
<proteinExistence type="predicted"/>
<evidence type="ECO:0000313" key="4">
    <source>
        <dbReference type="Proteomes" id="UP001221898"/>
    </source>
</evidence>
<dbReference type="Pfam" id="PF00023">
    <property type="entry name" value="Ank"/>
    <property type="match status" value="1"/>
</dbReference>
<feature type="repeat" description="ANK" evidence="1">
    <location>
        <begin position="528"/>
        <end position="560"/>
    </location>
</feature>
<dbReference type="SMART" id="SM00248">
    <property type="entry name" value="ANK"/>
    <property type="match status" value="10"/>
</dbReference>
<keyword evidence="4" id="KW-1185">Reference proteome</keyword>
<reference evidence="3" key="1">
    <citation type="journal article" date="2023" name="Science">
        <title>Genome structures resolve the early diversification of teleost fishes.</title>
        <authorList>
            <person name="Parey E."/>
            <person name="Louis A."/>
            <person name="Montfort J."/>
            <person name="Bouchez O."/>
            <person name="Roques C."/>
            <person name="Iampietro C."/>
            <person name="Lluch J."/>
            <person name="Castinel A."/>
            <person name="Donnadieu C."/>
            <person name="Desvignes T."/>
            <person name="Floi Bucao C."/>
            <person name="Jouanno E."/>
            <person name="Wen M."/>
            <person name="Mejri S."/>
            <person name="Dirks R."/>
            <person name="Jansen H."/>
            <person name="Henkel C."/>
            <person name="Chen W.J."/>
            <person name="Zahm M."/>
            <person name="Cabau C."/>
            <person name="Klopp C."/>
            <person name="Thompson A.W."/>
            <person name="Robinson-Rechavi M."/>
            <person name="Braasch I."/>
            <person name="Lecointre G."/>
            <person name="Bobe J."/>
            <person name="Postlethwait J.H."/>
            <person name="Berthelot C."/>
            <person name="Roest Crollius H."/>
            <person name="Guiguen Y."/>
        </authorList>
    </citation>
    <scope>NUCLEOTIDE SEQUENCE</scope>
    <source>
        <strain evidence="3">NC1722</strain>
    </source>
</reference>
<evidence type="ECO:0000313" key="3">
    <source>
        <dbReference type="EMBL" id="KAJ8410301.1"/>
    </source>
</evidence>
<dbReference type="EMBL" id="JAINUG010000027">
    <property type="protein sequence ID" value="KAJ8410301.1"/>
    <property type="molecule type" value="Genomic_DNA"/>
</dbReference>
<feature type="repeat" description="ANK" evidence="1">
    <location>
        <begin position="186"/>
        <end position="218"/>
    </location>
</feature>
<dbReference type="PROSITE" id="PS50088">
    <property type="entry name" value="ANK_REPEAT"/>
    <property type="match status" value="6"/>
</dbReference>
<organism evidence="3 4">
    <name type="scientific">Aldrovandia affinis</name>
    <dbReference type="NCBI Taxonomy" id="143900"/>
    <lineage>
        <taxon>Eukaryota</taxon>
        <taxon>Metazoa</taxon>
        <taxon>Chordata</taxon>
        <taxon>Craniata</taxon>
        <taxon>Vertebrata</taxon>
        <taxon>Euteleostomi</taxon>
        <taxon>Actinopterygii</taxon>
        <taxon>Neopterygii</taxon>
        <taxon>Teleostei</taxon>
        <taxon>Notacanthiformes</taxon>
        <taxon>Halosauridae</taxon>
        <taxon>Aldrovandia</taxon>
    </lineage>
</organism>
<evidence type="ECO:0000256" key="2">
    <source>
        <dbReference type="SAM" id="MobiDB-lite"/>
    </source>
</evidence>
<gene>
    <name evidence="3" type="ORF">AAFF_G00202820</name>
</gene>
<dbReference type="SUPFAM" id="SSF48403">
    <property type="entry name" value="Ankyrin repeat"/>
    <property type="match status" value="2"/>
</dbReference>
<comment type="caution">
    <text evidence="3">The sequence shown here is derived from an EMBL/GenBank/DDBJ whole genome shotgun (WGS) entry which is preliminary data.</text>
</comment>
<dbReference type="PROSITE" id="PS50297">
    <property type="entry name" value="ANK_REP_REGION"/>
    <property type="match status" value="6"/>
</dbReference>
<dbReference type="Gene3D" id="1.25.40.20">
    <property type="entry name" value="Ankyrin repeat-containing domain"/>
    <property type="match status" value="3"/>
</dbReference>
<dbReference type="InterPro" id="IPR002110">
    <property type="entry name" value="Ankyrin_rpt"/>
</dbReference>
<feature type="repeat" description="ANK" evidence="1">
    <location>
        <begin position="82"/>
        <end position="114"/>
    </location>
</feature>
<feature type="region of interest" description="Disordered" evidence="2">
    <location>
        <begin position="415"/>
        <end position="434"/>
    </location>
</feature>
<feature type="repeat" description="ANK" evidence="1">
    <location>
        <begin position="49"/>
        <end position="81"/>
    </location>
</feature>
<feature type="repeat" description="ANK" evidence="1">
    <location>
        <begin position="252"/>
        <end position="284"/>
    </location>
</feature>
<sequence>MRGVVAEGRLEELQVCKLLQCVHEGNKPQVEKLVRLGVADLINMVEPREGEGVLHLASVANDLDMAGFLLAQGAHPDMQDKRGRTPVMRAAELGHDGMVALLAEHGADMSVVDSEGRGILFYCISPTKRHMRCLQVALDGMVDVNNVSATGQPVFLLACELAQDCASMCISILEKGADPNVANKATGRTPLMEAARVGALKLVRAILRKGGNANALDKKRTHAAHFAAESGFFEVIRVLSAYSADLGVVTTEGNTPLHYAACGGFTDCCRFIAQRGCNPKLKNQEGLTPRQIAKDGGHKAVVKELRKAERLHGKYSRAGVVNPNQPWALTLHDWSLEHEAGLRAAFEGATAGVTSETFASVLRDQGAPVDAENLQKVVLAHDKRREGWVNVDEFFKGLRFLQKAFVMASYGPKKKKAAGKGGKGGKAGKKGKSVLPMPICTMPPELIYRRPDGGPPRFMIESYQHHSDPGRWDRDHPPQHPIEDDSAWYIDEPQRIYVNINHCVKTGELPSLRLAFSQQVPVDVKDRFYKTPLMTACASANYEMARFLIGLGANVNARDQFNWTPLHHACHAGQVEIIDLLVQAGAPLDARP</sequence>
<dbReference type="Proteomes" id="UP001221898">
    <property type="component" value="Unassembled WGS sequence"/>
</dbReference>
<dbReference type="PRINTS" id="PR01415">
    <property type="entry name" value="ANKYRIN"/>
</dbReference>